<protein>
    <submittedName>
        <fullName evidence="2">Uncharacterized protein</fullName>
    </submittedName>
</protein>
<accession>A0A3N4M3W1</accession>
<keyword evidence="3" id="KW-1185">Reference proteome</keyword>
<name>A0A3N4M3W1_9PEZI</name>
<dbReference type="PANTHER" id="PTHR12832">
    <property type="entry name" value="TESTIS-SPECIFIC PROTEIN PBS13 T-COMPLEX 11"/>
    <property type="match status" value="1"/>
</dbReference>
<proteinExistence type="inferred from homology"/>
<dbReference type="InParanoid" id="A0A3N4M3W1"/>
<evidence type="ECO:0000256" key="1">
    <source>
        <dbReference type="ARBA" id="ARBA00010954"/>
    </source>
</evidence>
<evidence type="ECO:0000313" key="2">
    <source>
        <dbReference type="EMBL" id="RPB28579.1"/>
    </source>
</evidence>
<comment type="similarity">
    <text evidence="1">Belongs to the TCP11 family.</text>
</comment>
<dbReference type="AlphaFoldDB" id="A0A3N4M3W1"/>
<dbReference type="OrthoDB" id="276323at2759"/>
<dbReference type="PANTHER" id="PTHR12832:SF18">
    <property type="entry name" value="IQ CALMODULIN-BINDING MOTIF DOMAIN PROTEIN (AFU_ORTHOLOGUE AFUA_1G08920)"/>
    <property type="match status" value="1"/>
</dbReference>
<organism evidence="2 3">
    <name type="scientific">Terfezia boudieri ATCC MYA-4762</name>
    <dbReference type="NCBI Taxonomy" id="1051890"/>
    <lineage>
        <taxon>Eukaryota</taxon>
        <taxon>Fungi</taxon>
        <taxon>Dikarya</taxon>
        <taxon>Ascomycota</taxon>
        <taxon>Pezizomycotina</taxon>
        <taxon>Pezizomycetes</taxon>
        <taxon>Pezizales</taxon>
        <taxon>Pezizaceae</taxon>
        <taxon>Terfezia</taxon>
    </lineage>
</organism>
<dbReference type="EMBL" id="ML121529">
    <property type="protein sequence ID" value="RPB28579.1"/>
    <property type="molecule type" value="Genomic_DNA"/>
</dbReference>
<sequence length="221" mass="25170">MWVNDSILKWPIMDVLDLLILDQTNFTLKQSAPLLIPQAIPYERRTFAAELQSGKVKLDKTRQWLADARDHKYATAMDRNSEGLNLDTNLPTAEAIYNQGLLSLVISLDELKPQDVLEPFHLDIERLIGYRDTVRKIIISSAIILTVKNLLRRDVRQSWKPLKDKVVALMDKNYKIDATELITYIQETTALPPAVQTHIKSAVAKICNFAPPGYCPKAYIQ</sequence>
<dbReference type="STRING" id="1051890.A0A3N4M3W1"/>
<reference evidence="2 3" key="1">
    <citation type="journal article" date="2018" name="Nat. Ecol. Evol.">
        <title>Pezizomycetes genomes reveal the molecular basis of ectomycorrhizal truffle lifestyle.</title>
        <authorList>
            <person name="Murat C."/>
            <person name="Payen T."/>
            <person name="Noel B."/>
            <person name="Kuo A."/>
            <person name="Morin E."/>
            <person name="Chen J."/>
            <person name="Kohler A."/>
            <person name="Krizsan K."/>
            <person name="Balestrini R."/>
            <person name="Da Silva C."/>
            <person name="Montanini B."/>
            <person name="Hainaut M."/>
            <person name="Levati E."/>
            <person name="Barry K.W."/>
            <person name="Belfiori B."/>
            <person name="Cichocki N."/>
            <person name="Clum A."/>
            <person name="Dockter R.B."/>
            <person name="Fauchery L."/>
            <person name="Guy J."/>
            <person name="Iotti M."/>
            <person name="Le Tacon F."/>
            <person name="Lindquist E.A."/>
            <person name="Lipzen A."/>
            <person name="Malagnac F."/>
            <person name="Mello A."/>
            <person name="Molinier V."/>
            <person name="Miyauchi S."/>
            <person name="Poulain J."/>
            <person name="Riccioni C."/>
            <person name="Rubini A."/>
            <person name="Sitrit Y."/>
            <person name="Splivallo R."/>
            <person name="Traeger S."/>
            <person name="Wang M."/>
            <person name="Zifcakova L."/>
            <person name="Wipf D."/>
            <person name="Zambonelli A."/>
            <person name="Paolocci F."/>
            <person name="Nowrousian M."/>
            <person name="Ottonello S."/>
            <person name="Baldrian P."/>
            <person name="Spatafora J.W."/>
            <person name="Henrissat B."/>
            <person name="Nagy L.G."/>
            <person name="Aury J.M."/>
            <person name="Wincker P."/>
            <person name="Grigoriev I.V."/>
            <person name="Bonfante P."/>
            <person name="Martin F.M."/>
        </authorList>
    </citation>
    <scope>NUCLEOTIDE SEQUENCE [LARGE SCALE GENOMIC DNA]</scope>
    <source>
        <strain evidence="2 3">ATCC MYA-4762</strain>
    </source>
</reference>
<dbReference type="Pfam" id="PF05794">
    <property type="entry name" value="Tcp11"/>
    <property type="match status" value="1"/>
</dbReference>
<gene>
    <name evidence="2" type="ORF">L211DRAFT_394995</name>
</gene>
<dbReference type="Proteomes" id="UP000267821">
    <property type="component" value="Unassembled WGS sequence"/>
</dbReference>
<dbReference type="GO" id="GO:0010737">
    <property type="term" value="P:protein kinase A signaling"/>
    <property type="evidence" value="ECO:0007669"/>
    <property type="project" value="TreeGrafter"/>
</dbReference>
<evidence type="ECO:0000313" key="3">
    <source>
        <dbReference type="Proteomes" id="UP000267821"/>
    </source>
</evidence>
<dbReference type="InterPro" id="IPR008862">
    <property type="entry name" value="Tcp11"/>
</dbReference>